<dbReference type="Proteomes" id="UP000234239">
    <property type="component" value="Unassembled WGS sequence"/>
</dbReference>
<evidence type="ECO:0000313" key="11">
    <source>
        <dbReference type="Proteomes" id="UP000234239"/>
    </source>
</evidence>
<evidence type="ECO:0000259" key="9">
    <source>
        <dbReference type="PROSITE" id="PS50928"/>
    </source>
</evidence>
<dbReference type="NCBIfam" id="TIGR01726">
    <property type="entry name" value="HEQRo_perm_3TM"/>
    <property type="match status" value="1"/>
</dbReference>
<dbReference type="InterPro" id="IPR035906">
    <property type="entry name" value="MetI-like_sf"/>
</dbReference>
<dbReference type="RefSeq" id="WP_101603574.1">
    <property type="nucleotide sequence ID" value="NZ_CAJHKM010000001.1"/>
</dbReference>
<dbReference type="Pfam" id="PF00528">
    <property type="entry name" value="BPD_transp_1"/>
    <property type="match status" value="1"/>
</dbReference>
<dbReference type="InterPro" id="IPR000515">
    <property type="entry name" value="MetI-like"/>
</dbReference>
<keyword evidence="4 8" id="KW-0812">Transmembrane</keyword>
<keyword evidence="3" id="KW-1003">Cell membrane</keyword>
<gene>
    <name evidence="10" type="ORF">CYJ28_03970</name>
</gene>
<dbReference type="AlphaFoldDB" id="A0A2I1MQ58"/>
<dbReference type="GO" id="GO:0022857">
    <property type="term" value="F:transmembrane transporter activity"/>
    <property type="evidence" value="ECO:0007669"/>
    <property type="project" value="InterPro"/>
</dbReference>
<dbReference type="InterPro" id="IPR043429">
    <property type="entry name" value="ArtM/GltK/GlnP/TcyL/YhdX-like"/>
</dbReference>
<evidence type="ECO:0000256" key="1">
    <source>
        <dbReference type="ARBA" id="ARBA00004651"/>
    </source>
</evidence>
<feature type="transmembrane region" description="Helical" evidence="8">
    <location>
        <begin position="27"/>
        <end position="47"/>
    </location>
</feature>
<accession>A0A2I1MQ58</accession>
<evidence type="ECO:0000313" key="10">
    <source>
        <dbReference type="EMBL" id="PKZ22277.1"/>
    </source>
</evidence>
<evidence type="ECO:0000256" key="4">
    <source>
        <dbReference type="ARBA" id="ARBA00022692"/>
    </source>
</evidence>
<comment type="subcellular location">
    <subcellularLocation>
        <location evidence="1 8">Cell membrane</location>
        <topology evidence="1 8">Multi-pass membrane protein</topology>
    </subcellularLocation>
</comment>
<reference evidence="10 11" key="1">
    <citation type="submission" date="2017-12" db="EMBL/GenBank/DDBJ databases">
        <title>Phylogenetic diversity of female urinary microbiome.</title>
        <authorList>
            <person name="Thomas-White K."/>
            <person name="Wolfe A.J."/>
        </authorList>
    </citation>
    <scope>NUCLEOTIDE SEQUENCE [LARGE SCALE GENOMIC DNA]</scope>
    <source>
        <strain evidence="10 11">UMB0139</strain>
    </source>
</reference>
<feature type="transmembrane region" description="Helical" evidence="8">
    <location>
        <begin position="100"/>
        <end position="118"/>
    </location>
</feature>
<dbReference type="PANTHER" id="PTHR30614:SF0">
    <property type="entry name" value="L-CYSTINE TRANSPORT SYSTEM PERMEASE PROTEIN TCYL"/>
    <property type="match status" value="1"/>
</dbReference>
<protein>
    <submittedName>
        <fullName evidence="10">Amino acid ABC transporter permease</fullName>
    </submittedName>
</protein>
<name>A0A2I1MQ58_9LACT</name>
<dbReference type="Gene3D" id="1.10.3720.10">
    <property type="entry name" value="MetI-like"/>
    <property type="match status" value="1"/>
</dbReference>
<feature type="transmembrane region" description="Helical" evidence="8">
    <location>
        <begin position="59"/>
        <end position="80"/>
    </location>
</feature>
<dbReference type="SUPFAM" id="SSF161098">
    <property type="entry name" value="MetI-like"/>
    <property type="match status" value="1"/>
</dbReference>
<sequence length="242" mass="26879">MEKLFDFNYMLEAIPRLLDRLPVTLELTALAMVLGLVLGIIIALIRLEKLPALSPLARLYVSFVRGTPIIVQLYISYFGLPLFLKYLNAQFGWQLNVNGIPGYVFAILAMGINQSAYLSEIFRGAFLSVDKGQIEAAYSVGMTKGQCFRRILFPEALTIAIPGLGNSLISLVKGTSLAFVTSVVEMTAQGKIIGGQTYRYFEVYIALAIIYWLVTILLELIFYLIEKRLALPDQAPQVKEGA</sequence>
<keyword evidence="5" id="KW-0029">Amino-acid transport</keyword>
<keyword evidence="6 8" id="KW-1133">Transmembrane helix</keyword>
<dbReference type="InterPro" id="IPR010065">
    <property type="entry name" value="AA_ABC_transptr_permease_3TM"/>
</dbReference>
<evidence type="ECO:0000256" key="3">
    <source>
        <dbReference type="ARBA" id="ARBA00022475"/>
    </source>
</evidence>
<keyword evidence="7 8" id="KW-0472">Membrane</keyword>
<dbReference type="PANTHER" id="PTHR30614">
    <property type="entry name" value="MEMBRANE COMPONENT OF AMINO ACID ABC TRANSPORTER"/>
    <property type="match status" value="1"/>
</dbReference>
<evidence type="ECO:0000256" key="7">
    <source>
        <dbReference type="ARBA" id="ARBA00023136"/>
    </source>
</evidence>
<dbReference type="EMBL" id="PKGY01000002">
    <property type="protein sequence ID" value="PKZ22277.1"/>
    <property type="molecule type" value="Genomic_DNA"/>
</dbReference>
<dbReference type="PROSITE" id="PS50928">
    <property type="entry name" value="ABC_TM1"/>
    <property type="match status" value="1"/>
</dbReference>
<evidence type="ECO:0000256" key="2">
    <source>
        <dbReference type="ARBA" id="ARBA00022448"/>
    </source>
</evidence>
<evidence type="ECO:0000256" key="8">
    <source>
        <dbReference type="RuleBase" id="RU363032"/>
    </source>
</evidence>
<evidence type="ECO:0000256" key="5">
    <source>
        <dbReference type="ARBA" id="ARBA00022970"/>
    </source>
</evidence>
<dbReference type="GO" id="GO:0043190">
    <property type="term" value="C:ATP-binding cassette (ABC) transporter complex"/>
    <property type="evidence" value="ECO:0007669"/>
    <property type="project" value="InterPro"/>
</dbReference>
<evidence type="ECO:0000256" key="6">
    <source>
        <dbReference type="ARBA" id="ARBA00022989"/>
    </source>
</evidence>
<keyword evidence="2 8" id="KW-0813">Transport</keyword>
<organism evidence="10 11">
    <name type="scientific">Aerococcus sanguinicola</name>
    <dbReference type="NCBI Taxonomy" id="119206"/>
    <lineage>
        <taxon>Bacteria</taxon>
        <taxon>Bacillati</taxon>
        <taxon>Bacillota</taxon>
        <taxon>Bacilli</taxon>
        <taxon>Lactobacillales</taxon>
        <taxon>Aerococcaceae</taxon>
        <taxon>Aerococcus</taxon>
    </lineage>
</organism>
<dbReference type="OrthoDB" id="9805999at2"/>
<feature type="transmembrane region" description="Helical" evidence="8">
    <location>
        <begin position="203"/>
        <end position="225"/>
    </location>
</feature>
<comment type="similarity">
    <text evidence="8">Belongs to the binding-protein-dependent transport system permease family.</text>
</comment>
<dbReference type="GO" id="GO:0006865">
    <property type="term" value="P:amino acid transport"/>
    <property type="evidence" value="ECO:0007669"/>
    <property type="project" value="UniProtKB-KW"/>
</dbReference>
<dbReference type="CDD" id="cd06261">
    <property type="entry name" value="TM_PBP2"/>
    <property type="match status" value="1"/>
</dbReference>
<feature type="domain" description="ABC transmembrane type-1" evidence="9">
    <location>
        <begin position="21"/>
        <end position="222"/>
    </location>
</feature>
<comment type="caution">
    <text evidence="10">The sequence shown here is derived from an EMBL/GenBank/DDBJ whole genome shotgun (WGS) entry which is preliminary data.</text>
</comment>
<proteinExistence type="inferred from homology"/>